<dbReference type="PANTHER" id="PTHR35147:SF1">
    <property type="entry name" value="CHEMORECEPTOR GLUTAMINE DEAMIDASE CHED-RELATED"/>
    <property type="match status" value="1"/>
</dbReference>
<evidence type="ECO:0000256" key="1">
    <source>
        <dbReference type="ARBA" id="ARBA00022500"/>
    </source>
</evidence>
<dbReference type="SUPFAM" id="SSF64438">
    <property type="entry name" value="CNF1/YfiH-like putative cysteine hydrolases"/>
    <property type="match status" value="1"/>
</dbReference>
<dbReference type="InterPro" id="IPR005659">
    <property type="entry name" value="Chemorcpt_Glu_NH3ase_CheD"/>
</dbReference>
<keyword evidence="2" id="KW-0378">Hydrolase</keyword>
<dbReference type="Pfam" id="PF03975">
    <property type="entry name" value="CheD"/>
    <property type="match status" value="1"/>
</dbReference>
<evidence type="ECO:0000313" key="4">
    <source>
        <dbReference type="Proteomes" id="UP000094056"/>
    </source>
</evidence>
<dbReference type="EMBL" id="MAYW01000005">
    <property type="protein sequence ID" value="ODS34521.1"/>
    <property type="molecule type" value="Genomic_DNA"/>
</dbReference>
<feature type="non-terminal residue" evidence="3">
    <location>
        <position position="105"/>
    </location>
</feature>
<dbReference type="AlphaFoldDB" id="A0A1E3XFW6"/>
<organism evidence="3 4">
    <name type="scientific">Candidatus Scalindua rubra</name>
    <dbReference type="NCBI Taxonomy" id="1872076"/>
    <lineage>
        <taxon>Bacteria</taxon>
        <taxon>Pseudomonadati</taxon>
        <taxon>Planctomycetota</taxon>
        <taxon>Candidatus Brocadiia</taxon>
        <taxon>Candidatus Brocadiales</taxon>
        <taxon>Candidatus Scalinduaceae</taxon>
        <taxon>Candidatus Scalindua</taxon>
    </lineage>
</organism>
<proteinExistence type="predicted"/>
<dbReference type="Proteomes" id="UP000094056">
    <property type="component" value="Unassembled WGS sequence"/>
</dbReference>
<reference evidence="3 4" key="1">
    <citation type="submission" date="2016-07" db="EMBL/GenBank/DDBJ databases">
        <title>Draft genome of Scalindua rubra, obtained from a brine-seawater interface in the Red Sea, sheds light on salt adaptation in anammox bacteria.</title>
        <authorList>
            <person name="Speth D.R."/>
            <person name="Lagkouvardos I."/>
            <person name="Wang Y."/>
            <person name="Qian P.-Y."/>
            <person name="Dutilh B.E."/>
            <person name="Jetten M.S."/>
        </authorList>
    </citation>
    <scope>NUCLEOTIDE SEQUENCE [LARGE SCALE GENOMIC DNA]</scope>
    <source>
        <strain evidence="3">BSI-1</strain>
    </source>
</reference>
<dbReference type="GO" id="GO:0006935">
    <property type="term" value="P:chemotaxis"/>
    <property type="evidence" value="ECO:0007669"/>
    <property type="project" value="UniProtKB-KW"/>
</dbReference>
<protein>
    <submittedName>
        <fullName evidence="3">Chemotaxis protein</fullName>
    </submittedName>
</protein>
<dbReference type="InterPro" id="IPR011324">
    <property type="entry name" value="Cytotoxic_necrot_fac-like_cat"/>
</dbReference>
<evidence type="ECO:0000256" key="2">
    <source>
        <dbReference type="ARBA" id="ARBA00022801"/>
    </source>
</evidence>
<dbReference type="InterPro" id="IPR038592">
    <property type="entry name" value="CheD-like_sf"/>
</dbReference>
<sequence>MEAKLIGGANMFTAFKSNIGKETVLSAKEKLKKEGVNLIGEVVGGSQGRSVEFCIASGIVTVKMYLPNILWEIDILLKLHHQNHHFLKFTKHFLFKFYINRIYSF</sequence>
<dbReference type="PANTHER" id="PTHR35147">
    <property type="entry name" value="CHEMORECEPTOR GLUTAMINE DEAMIDASE CHED-RELATED"/>
    <property type="match status" value="1"/>
</dbReference>
<name>A0A1E3XFW6_9BACT</name>
<comment type="caution">
    <text evidence="3">The sequence shown here is derived from an EMBL/GenBank/DDBJ whole genome shotgun (WGS) entry which is preliminary data.</text>
</comment>
<accession>A0A1E3XFW6</accession>
<keyword evidence="1" id="KW-0145">Chemotaxis</keyword>
<dbReference type="Gene3D" id="3.30.1330.200">
    <property type="match status" value="1"/>
</dbReference>
<gene>
    <name evidence="3" type="ORF">SCARUB_00398</name>
</gene>
<dbReference type="GO" id="GO:0050568">
    <property type="term" value="F:protein-glutamine glutaminase activity"/>
    <property type="evidence" value="ECO:0007669"/>
    <property type="project" value="InterPro"/>
</dbReference>
<evidence type="ECO:0000313" key="3">
    <source>
        <dbReference type="EMBL" id="ODS34521.1"/>
    </source>
</evidence>
<dbReference type="CDD" id="cd16352">
    <property type="entry name" value="CheD"/>
    <property type="match status" value="1"/>
</dbReference>